<feature type="compositionally biased region" description="Basic and acidic residues" evidence="6">
    <location>
        <begin position="1033"/>
        <end position="1059"/>
    </location>
</feature>
<feature type="region of interest" description="Disordered" evidence="6">
    <location>
        <begin position="1499"/>
        <end position="1525"/>
    </location>
</feature>
<feature type="compositionally biased region" description="Low complexity" evidence="6">
    <location>
        <begin position="955"/>
        <end position="969"/>
    </location>
</feature>
<name>A0A9P6VUH5_RHOMI</name>
<comment type="caution">
    <text evidence="8">The sequence shown here is derived from an EMBL/GenBank/DDBJ whole genome shotgun (WGS) entry which is preliminary data.</text>
</comment>
<keyword evidence="5 7" id="KW-0472">Membrane</keyword>
<feature type="compositionally biased region" description="Basic and acidic residues" evidence="6">
    <location>
        <begin position="1348"/>
        <end position="1366"/>
    </location>
</feature>
<feature type="compositionally biased region" description="Basic and acidic residues" evidence="6">
    <location>
        <begin position="500"/>
        <end position="515"/>
    </location>
</feature>
<dbReference type="Pfam" id="PF03661">
    <property type="entry name" value="TMEM33_Pom33"/>
    <property type="match status" value="1"/>
</dbReference>
<feature type="compositionally biased region" description="Basic residues" evidence="6">
    <location>
        <begin position="698"/>
        <end position="717"/>
    </location>
</feature>
<dbReference type="GO" id="GO:0071786">
    <property type="term" value="P:endoplasmic reticulum tubular network organization"/>
    <property type="evidence" value="ECO:0007669"/>
    <property type="project" value="TreeGrafter"/>
</dbReference>
<evidence type="ECO:0000256" key="4">
    <source>
        <dbReference type="ARBA" id="ARBA00022989"/>
    </source>
</evidence>
<feature type="compositionally biased region" description="Basic residues" evidence="6">
    <location>
        <begin position="465"/>
        <end position="474"/>
    </location>
</feature>
<evidence type="ECO:0000256" key="1">
    <source>
        <dbReference type="ARBA" id="ARBA00004141"/>
    </source>
</evidence>
<feature type="compositionally biased region" description="Low complexity" evidence="6">
    <location>
        <begin position="1433"/>
        <end position="1451"/>
    </location>
</feature>
<feature type="compositionally biased region" description="Polar residues" evidence="6">
    <location>
        <begin position="1455"/>
        <end position="1464"/>
    </location>
</feature>
<sequence>MNAASSGGGGDGPFLHLKFGVGRPPPHEHAPNEDGSGPLLFAHEIELDPAAHSRHLHETLRTDVQRAGIARWLEQNFKEDAYIYDVVHRREGDRGMFALVTKNWARSVGDPKLHLSLYVYQDHMHVATWHAYSDRSVSYSRTGEENAPPPEGSDPYSTPEALEAAAAANLPSKEQQKDQDDGRPRFDRPAALPTDSSDLEDTEEVPFKPEEVVAQPLPPVKKSTAGSARSARKPQPQPLPEPEPESEASSQEEERQSKKSSRRPPAAKPESESESDRSSDAASRSLPPQPQPQPSRRSSRRAPRPPPSDGESPSSDEAAGPAYPIVKSQPLGKSRSGHSREDAESPSPPSPPSPKKKRSERGRDRTPVSPAAQSPSPPPAVSRKGETGRTEQQQQQRERSCRRARPAAAPEPEPGPSPSTSSPSRSPSPVRDSRTERGRRAARKAASASEDEQESEKPVADVRRRDRSARRPKPARSPSPSRSETPPTESKASTAILAAEAKKERVHERASRSEARSPSPPVRSTKTRSKRSTRQDDSEAGTLKTEDERPPRGRSRAPVEPTAPPPELGRKPSWRSVSRNRHRRNGSDSSGDDTLVRGDLVDPHLDIPAGGEATLLTAKRRASISEHSARRPPRPRRDDSFDPEEVQQPPRPADPPKPQTATTVLGNWIKSVGTLLKSEVEPAEVGADFEAEELEARMRRKAERAERRKARAARRAARQTDASAFEGSDGTAPESERPERSSRRRPQNDKERPPRRQTEAEEPASKPARPALRERAMSLSATLDSGFKNLRESVNKIVSGADDEPDSASSSSKVDDRRRSRRRSHSHKRRQNPVEESGPAHQRRRTTVEELPEQRQPRDGLVEERRSRSDRPEPTDAQQKVRERSRRREVEPDHGQDDPVPRQPEPRSKSSRYAPPPVTSPSDEDDALLLQRRAKESAHVRSRSTIDEDASSLPTRSSSRAAETSSRAARQTRQKTPRVDDSSSPERPSSRRTPRSDAPSRQPAERTKDREDVAAATRGLSAAADSGTAISEIRSKYVDRNAADRERARQDYEKERRGDNSVLRSRPSSTFQSPPNPSQSGHDDLSDEPPTRRRQVGQVALDHFAPVQQVRSSAAAFSPSLSTASVSTASDFAQQPRRSRPSTSRPATDADHGHGNLTDEEDESRFVAARGSSSTLTATPRDPSTRTTRAREREEEEEGEYIPPIPAPASAPLSTRSSLPTYDGSGPLRPRPHRAAERQQQQKQPQPSFESGASRVPDSYSLSDSNSTWDGKLRDSSSRTRTSNDRHHTSLPRDSSFSRSRRPAFDPVSASSSVADSDSDSDSDSPDQDGEATSDPDSVAFGRRRRHDQSDYRQARVGDDWDDSRGRRGPSRRFGGVADDDDGTLLRGRPRGGEEAEAGSVRPLGPRDYDSDEYDYGNRSAAAATTLSNRPPSSTSAAASASSSRTTMFAAPDPSRTTTKSRTMVSPRPPPSFRMPEHPAASEMTDRGGWRDLQSASLRPQERPPLGLGSASHAAPREQGAGSSASFDRLTAKGRESGSVQLFGRHNAPRRAAFGLRHSVPHSIYRSKYSTTRGEAMPSTSYPHYAWAGGHFAVLLGTALSLLGRGAKAYRIAYLGALVSWGIVVYKSLGTPQVNRAYLQRALLDENVQYLLLALYWFLQKPIYVTLIPFATFSLFHALTFVRTSVLPKPPAGTGAKSTSGSGSGSGSTQAQQQAMSAGAQASKMIQTWVKANYEKAMQFVAFVEVVVVFGRVLFGALLFQNSLLAPLFFAHFLRLRYYLSPPTRKAFAWVSNRVDEYTARNSKCPPVVTKAVKVVRELIIRYSESIISVQQPGAAAAGAGGAGAAGGAAGGAAAEARRNR</sequence>
<dbReference type="GO" id="GO:0061024">
    <property type="term" value="P:membrane organization"/>
    <property type="evidence" value="ECO:0007669"/>
    <property type="project" value="TreeGrafter"/>
</dbReference>
<feature type="transmembrane region" description="Helical" evidence="7">
    <location>
        <begin position="1585"/>
        <end position="1603"/>
    </location>
</feature>
<protein>
    <submittedName>
        <fullName evidence="8">Uncharacterized protein</fullName>
    </submittedName>
</protein>
<feature type="compositionally biased region" description="Basic and acidic residues" evidence="6">
    <location>
        <begin position="594"/>
        <end position="605"/>
    </location>
</feature>
<dbReference type="PANTHER" id="PTHR12703:SF4">
    <property type="entry name" value="TRANSMEMBRANE PROTEIN 33"/>
    <property type="match status" value="1"/>
</dbReference>
<reference evidence="8 9" key="1">
    <citation type="submission" date="2020-11" db="EMBL/GenBank/DDBJ databases">
        <title>Kefir isolates.</title>
        <authorList>
            <person name="Marcisauskas S."/>
            <person name="Kim Y."/>
            <person name="Blasche S."/>
        </authorList>
    </citation>
    <scope>NUCLEOTIDE SEQUENCE [LARGE SCALE GENOMIC DNA]</scope>
    <source>
        <strain evidence="8 9">KR</strain>
    </source>
</reference>
<evidence type="ECO:0000256" key="5">
    <source>
        <dbReference type="ARBA" id="ARBA00023136"/>
    </source>
</evidence>
<feature type="compositionally biased region" description="Low complexity" evidence="6">
    <location>
        <begin position="418"/>
        <end position="430"/>
    </location>
</feature>
<evidence type="ECO:0000256" key="2">
    <source>
        <dbReference type="ARBA" id="ARBA00007322"/>
    </source>
</evidence>
<feature type="compositionally biased region" description="Polar residues" evidence="6">
    <location>
        <begin position="1423"/>
        <end position="1432"/>
    </location>
</feature>
<feature type="transmembrane region" description="Helical" evidence="7">
    <location>
        <begin position="1612"/>
        <end position="1629"/>
    </location>
</feature>
<feature type="compositionally biased region" description="Basic and acidic residues" evidence="6">
    <location>
        <begin position="1003"/>
        <end position="1013"/>
    </location>
</feature>
<feature type="transmembrane region" description="Helical" evidence="7">
    <location>
        <begin position="1663"/>
        <end position="1682"/>
    </location>
</feature>
<feature type="compositionally biased region" description="Low complexity" evidence="6">
    <location>
        <begin position="1305"/>
        <end position="1316"/>
    </location>
</feature>
<accession>A0A9P6VUH5</accession>
<feature type="compositionally biased region" description="Basic and acidic residues" evidence="6">
    <location>
        <begin position="1271"/>
        <end position="1288"/>
    </location>
</feature>
<dbReference type="EMBL" id="PUHQ01000123">
    <property type="protein sequence ID" value="KAG0655338.1"/>
    <property type="molecule type" value="Genomic_DNA"/>
</dbReference>
<feature type="compositionally biased region" description="Basic and acidic residues" evidence="6">
    <location>
        <begin position="455"/>
        <end position="464"/>
    </location>
</feature>
<keyword evidence="9" id="KW-1185">Reference proteome</keyword>
<feature type="compositionally biased region" description="Basic and acidic residues" evidence="6">
    <location>
        <begin position="846"/>
        <end position="908"/>
    </location>
</feature>
<keyword evidence="3 7" id="KW-0812">Transmembrane</keyword>
<feature type="compositionally biased region" description="Low complexity" evidence="6">
    <location>
        <begin position="1133"/>
        <end position="1147"/>
    </location>
</feature>
<dbReference type="PANTHER" id="PTHR12703">
    <property type="entry name" value="TRANSMEMBRANE PROTEIN 33"/>
    <property type="match status" value="1"/>
</dbReference>
<feature type="compositionally biased region" description="Acidic residues" evidence="6">
    <location>
        <begin position="1317"/>
        <end position="1334"/>
    </location>
</feature>
<evidence type="ECO:0000313" key="9">
    <source>
        <dbReference type="Proteomes" id="UP000777482"/>
    </source>
</evidence>
<evidence type="ECO:0000256" key="7">
    <source>
        <dbReference type="SAM" id="Phobius"/>
    </source>
</evidence>
<organism evidence="8 9">
    <name type="scientific">Rhodotorula mucilaginosa</name>
    <name type="common">Yeast</name>
    <name type="synonym">Rhodotorula rubra</name>
    <dbReference type="NCBI Taxonomy" id="5537"/>
    <lineage>
        <taxon>Eukaryota</taxon>
        <taxon>Fungi</taxon>
        <taxon>Dikarya</taxon>
        <taxon>Basidiomycota</taxon>
        <taxon>Pucciniomycotina</taxon>
        <taxon>Microbotryomycetes</taxon>
        <taxon>Sporidiobolales</taxon>
        <taxon>Sporidiobolaceae</taxon>
        <taxon>Rhodotorula</taxon>
    </lineage>
</organism>
<feature type="region of interest" description="Disordered" evidence="6">
    <location>
        <begin position="698"/>
        <end position="1487"/>
    </location>
</feature>
<feature type="compositionally biased region" description="Pro residues" evidence="6">
    <location>
        <begin position="649"/>
        <end position="658"/>
    </location>
</feature>
<gene>
    <name evidence="8" type="ORF">C6P46_001035</name>
</gene>
<dbReference type="InterPro" id="IPR005344">
    <property type="entry name" value="TMEM33/Pom33"/>
</dbReference>
<feature type="compositionally biased region" description="Polar residues" evidence="6">
    <location>
        <begin position="1119"/>
        <end position="1132"/>
    </location>
</feature>
<dbReference type="InterPro" id="IPR051645">
    <property type="entry name" value="PER33/POM33_regulator"/>
</dbReference>
<proteinExistence type="inferred from homology"/>
<feature type="compositionally biased region" description="Basic and acidic residues" evidence="6">
    <location>
        <begin position="269"/>
        <end position="279"/>
    </location>
</feature>
<dbReference type="Proteomes" id="UP000777482">
    <property type="component" value="Unassembled WGS sequence"/>
</dbReference>
<comment type="subcellular location">
    <subcellularLocation>
        <location evidence="1">Membrane</location>
        <topology evidence="1">Multi-pass membrane protein</topology>
    </subcellularLocation>
</comment>
<feature type="compositionally biased region" description="Basic and acidic residues" evidence="6">
    <location>
        <begin position="174"/>
        <end position="188"/>
    </location>
</feature>
<evidence type="ECO:0000256" key="6">
    <source>
        <dbReference type="SAM" id="MobiDB-lite"/>
    </source>
</evidence>
<evidence type="ECO:0000256" key="3">
    <source>
        <dbReference type="ARBA" id="ARBA00022692"/>
    </source>
</evidence>
<feature type="compositionally biased region" description="Basic and acidic residues" evidence="6">
    <location>
        <begin position="734"/>
        <end position="759"/>
    </location>
</feature>
<feature type="compositionally biased region" description="Basic and acidic residues" evidence="6">
    <location>
        <begin position="623"/>
        <end position="640"/>
    </location>
</feature>
<feature type="compositionally biased region" description="Basic residues" evidence="6">
    <location>
        <begin position="819"/>
        <end position="831"/>
    </location>
</feature>
<dbReference type="OrthoDB" id="5581259at2759"/>
<keyword evidence="4 7" id="KW-1133">Transmembrane helix</keyword>
<feature type="compositionally biased region" description="Polar residues" evidence="6">
    <location>
        <begin position="1062"/>
        <end position="1073"/>
    </location>
</feature>
<feature type="compositionally biased region" description="Low complexity" evidence="6">
    <location>
        <begin position="476"/>
        <end position="491"/>
    </location>
</feature>
<dbReference type="GO" id="GO:0016020">
    <property type="term" value="C:membrane"/>
    <property type="evidence" value="ECO:0007669"/>
    <property type="project" value="UniProtKB-SubCell"/>
</dbReference>
<feature type="region of interest" description="Disordered" evidence="6">
    <location>
        <begin position="168"/>
        <end position="665"/>
    </location>
</feature>
<feature type="compositionally biased region" description="Polar residues" evidence="6">
    <location>
        <begin position="1260"/>
        <end position="1269"/>
    </location>
</feature>
<comment type="similarity">
    <text evidence="2">Belongs to the PER33/POM33 family.</text>
</comment>
<feature type="compositionally biased region" description="Gly residues" evidence="6">
    <location>
        <begin position="1"/>
        <end position="12"/>
    </location>
</feature>
<feature type="region of interest" description="Disordered" evidence="6">
    <location>
        <begin position="1"/>
        <end position="38"/>
    </location>
</feature>
<dbReference type="GO" id="GO:0005783">
    <property type="term" value="C:endoplasmic reticulum"/>
    <property type="evidence" value="ECO:0007669"/>
    <property type="project" value="TreeGrafter"/>
</dbReference>
<evidence type="ECO:0000313" key="8">
    <source>
        <dbReference type="EMBL" id="KAG0655338.1"/>
    </source>
</evidence>